<comment type="caution">
    <text evidence="2">The sequence shown here is derived from an EMBL/GenBank/DDBJ whole genome shotgun (WGS) entry which is preliminary data.</text>
</comment>
<protein>
    <submittedName>
        <fullName evidence="2">Uncharacterized protein</fullName>
    </submittedName>
</protein>
<feature type="region of interest" description="Disordered" evidence="1">
    <location>
        <begin position="43"/>
        <end position="64"/>
    </location>
</feature>
<proteinExistence type="predicted"/>
<accession>A0A432JIJ9</accession>
<dbReference type="EMBL" id="RXHI01000020">
    <property type="protein sequence ID" value="RUA22263.1"/>
    <property type="molecule type" value="Genomic_DNA"/>
</dbReference>
<sequence length="64" mass="6802">MKNYRLFDDELFPSVPVAAGAVQPPMEPIDLANASCWKSSGNHAKGSLFPAGKRGSMPLASAIR</sequence>
<evidence type="ECO:0000256" key="1">
    <source>
        <dbReference type="SAM" id="MobiDB-lite"/>
    </source>
</evidence>
<dbReference type="AlphaFoldDB" id="A0A432JIJ9"/>
<evidence type="ECO:0000313" key="2">
    <source>
        <dbReference type="EMBL" id="RUA22263.1"/>
    </source>
</evidence>
<name>A0A432JIJ9_9GAMM</name>
<gene>
    <name evidence="2" type="ORF">DSL92_06715</name>
</gene>
<organism evidence="2">
    <name type="scientific">Billgrantia gudaonensis</name>
    <dbReference type="NCBI Taxonomy" id="376427"/>
    <lineage>
        <taxon>Bacteria</taxon>
        <taxon>Pseudomonadati</taxon>
        <taxon>Pseudomonadota</taxon>
        <taxon>Gammaproteobacteria</taxon>
        <taxon>Oceanospirillales</taxon>
        <taxon>Halomonadaceae</taxon>
        <taxon>Billgrantia</taxon>
    </lineage>
</organism>
<reference evidence="2" key="1">
    <citation type="submission" date="2018-12" db="EMBL/GenBank/DDBJ databases">
        <authorList>
            <person name="Jadhav K."/>
            <person name="Kushwaha B."/>
            <person name="Jadhav I."/>
        </authorList>
    </citation>
    <scope>NUCLEOTIDE SEQUENCE [LARGE SCALE GENOMIC DNA]</scope>
    <source>
        <strain evidence="2">SBS 10</strain>
    </source>
</reference>